<evidence type="ECO:0000313" key="14">
    <source>
        <dbReference type="EnsemblMetazoa" id="GMOY006893-PA"/>
    </source>
</evidence>
<dbReference type="InterPro" id="IPR031657">
    <property type="entry name" value="REPA_OB_2"/>
</dbReference>
<feature type="domain" description="Replication factor A C-terminal" evidence="12">
    <location>
        <begin position="619"/>
        <end position="692"/>
    </location>
</feature>
<dbReference type="GO" id="GO:0006281">
    <property type="term" value="P:DNA repair"/>
    <property type="evidence" value="ECO:0007669"/>
    <property type="project" value="InterPro"/>
</dbReference>
<comment type="subunit">
    <text evidence="9">Component of the heterotrimeric canonical replication protein A complex (RPA).</text>
</comment>
<dbReference type="Proteomes" id="UP000092444">
    <property type="component" value="Unassembled WGS sequence"/>
</dbReference>
<dbReference type="AlphaFoldDB" id="A0A1B0G0W1"/>
<dbReference type="EnsemblMetazoa" id="GMOY006893-RA">
    <property type="protein sequence ID" value="GMOY006893-PA"/>
    <property type="gene ID" value="GMOY006893"/>
</dbReference>
<feature type="domain" description="Replication protein A OB" evidence="13">
    <location>
        <begin position="393"/>
        <end position="491"/>
    </location>
</feature>
<dbReference type="GO" id="GO:0005634">
    <property type="term" value="C:nucleus"/>
    <property type="evidence" value="ECO:0007669"/>
    <property type="project" value="UniProtKB-SubCell"/>
</dbReference>
<feature type="domain" description="Replication factor A C-terminal" evidence="12">
    <location>
        <begin position="540"/>
        <end position="598"/>
    </location>
</feature>
<organism evidence="14 15">
    <name type="scientific">Glossina morsitans morsitans</name>
    <name type="common">Savannah tsetse fly</name>
    <dbReference type="NCBI Taxonomy" id="37546"/>
    <lineage>
        <taxon>Eukaryota</taxon>
        <taxon>Metazoa</taxon>
        <taxon>Ecdysozoa</taxon>
        <taxon>Arthropoda</taxon>
        <taxon>Hexapoda</taxon>
        <taxon>Insecta</taxon>
        <taxon>Pterygota</taxon>
        <taxon>Neoptera</taxon>
        <taxon>Endopterygota</taxon>
        <taxon>Diptera</taxon>
        <taxon>Brachycera</taxon>
        <taxon>Muscomorpha</taxon>
        <taxon>Hippoboscoidea</taxon>
        <taxon>Glossinidae</taxon>
        <taxon>Glossina</taxon>
    </lineage>
</organism>
<evidence type="ECO:0000256" key="8">
    <source>
        <dbReference type="ARBA" id="ARBA00023242"/>
    </source>
</evidence>
<comment type="similarity">
    <text evidence="2 9">Belongs to the replication factor A protein 1 family.</text>
</comment>
<dbReference type="STRING" id="37546.A0A1B0G0W1"/>
<dbReference type="Gene3D" id="2.40.50.140">
    <property type="entry name" value="Nucleic acid-binding proteins"/>
    <property type="match status" value="4"/>
</dbReference>
<dbReference type="CDD" id="cd04475">
    <property type="entry name" value="RPA1_DBD_B"/>
    <property type="match status" value="1"/>
</dbReference>
<dbReference type="PANTHER" id="PTHR47165">
    <property type="entry name" value="OS03G0429900 PROTEIN"/>
    <property type="match status" value="1"/>
</dbReference>
<feature type="region of interest" description="Disordered" evidence="10">
    <location>
        <begin position="235"/>
        <end position="254"/>
    </location>
</feature>
<feature type="domain" description="Replication factor-A protein 1 N-terminal" evidence="11">
    <location>
        <begin position="128"/>
        <end position="222"/>
    </location>
</feature>
<dbReference type="InterPro" id="IPR007199">
    <property type="entry name" value="Rep_factor-A_N"/>
</dbReference>
<evidence type="ECO:0000313" key="15">
    <source>
        <dbReference type="Proteomes" id="UP000092444"/>
    </source>
</evidence>
<evidence type="ECO:0000256" key="5">
    <source>
        <dbReference type="ARBA" id="ARBA00022771"/>
    </source>
</evidence>
<evidence type="ECO:0000259" key="11">
    <source>
        <dbReference type="Pfam" id="PF04057"/>
    </source>
</evidence>
<reference evidence="14" key="1">
    <citation type="submission" date="2020-05" db="UniProtKB">
        <authorList>
            <consortium name="EnsemblMetazoa"/>
        </authorList>
    </citation>
    <scope>IDENTIFICATION</scope>
    <source>
        <strain evidence="14">Yale</strain>
    </source>
</reference>
<dbReference type="Pfam" id="PF08646">
    <property type="entry name" value="Rep_fac-A_C"/>
    <property type="match status" value="2"/>
</dbReference>
<dbReference type="GO" id="GO:0006260">
    <property type="term" value="P:DNA replication"/>
    <property type="evidence" value="ECO:0007669"/>
    <property type="project" value="UniProtKB-KW"/>
</dbReference>
<dbReference type="NCBIfam" id="TIGR00617">
    <property type="entry name" value="rpa1"/>
    <property type="match status" value="1"/>
</dbReference>
<dbReference type="Pfam" id="PF04057">
    <property type="entry name" value="Rep-A_N"/>
    <property type="match status" value="1"/>
</dbReference>
<feature type="compositionally biased region" description="Low complexity" evidence="10">
    <location>
        <begin position="241"/>
        <end position="254"/>
    </location>
</feature>
<name>A0A1B0G0W1_GLOMM</name>
<keyword evidence="5 9" id="KW-0863">Zinc-finger</keyword>
<dbReference type="InterPro" id="IPR004591">
    <property type="entry name" value="Rfa1"/>
</dbReference>
<keyword evidence="3 9" id="KW-0235">DNA replication</keyword>
<evidence type="ECO:0000259" key="12">
    <source>
        <dbReference type="Pfam" id="PF08646"/>
    </source>
</evidence>
<sequence>MSSQSSESGNDSQIDILKKEFADVCKCFHVCLKRLKNFENVLENFTFTWDKYMGPSTSSFAKRKKPNSSNMITHCQTECVNNQNEYDLSIYSPFHDSAANETIRMEASPSFPPLPDINNSLAAAVTLLSEGTLPRIMEGEKIEAPVLQVLKAEPMQTASIERIRICISDGLYFSRDVMLATNLNSLYYAQELTENVIVRIDEYIISKHEGRCLFIVERLAVLCLGNEAPRLGEPVNLSDRSSQTLTPSSASSTSNITSTLTAKVHNSLSDNSNLAQSLISPINTLHLNIKHWVIKARVTAKSIRTWEITNGEGKLLTMDLMDDSGEIRATSRGKQCDKFCDIIKVNQVYLISKGQLKATNNIYLIKNDLEICFTNETVVQLCDPAVKYNLVAISEVANMKSGDAVDVVGICKAAGDIRIVNSRSTGKEMKKRDLVLIDTSNAAIILTLWEEDAANFDGSIQPVILLKGARIDNFNGVNRLKLGYASNMKINPNIPEGEKLLNWFNNGGGKNIQKPTFARLEWRILREAVNNFGMCDEPNYFLTKATVCLIKSQNVIYKACPQEKCNKKVIDANNGQYRCEKCDKVFSNFKVQLLIHVSHTKCFIFLFARAFGFNFDQMYAHVSLQMNISDCFSNRRVTAFSDVAEQILGDSAQSIGNLIKTNPAKVEEKFRAVLGNSYIFQIFSKFETFKDTNLELLKSQKDQEETKNLLYRFIRENPKLINTNNNNAKEGKVKKTENNTQQINNILKPSKNYELRNKSQKDIKRPIHTIAVKQNFDMSSAKFCQLLKLFLMKRKLLSHSNNINDDEPDNNIPRNDKLHNFICDDSIIFYKNDFKSEAEVSMQDLIFQAVLDYWRQDMEERNHFTGLCSLKHCQQQTEKCQF</sequence>
<comment type="subcellular location">
    <subcellularLocation>
        <location evidence="1 9">Nucleus</location>
    </subcellularLocation>
</comment>
<evidence type="ECO:0000256" key="7">
    <source>
        <dbReference type="ARBA" id="ARBA00023125"/>
    </source>
</evidence>
<dbReference type="GO" id="GO:0006310">
    <property type="term" value="P:DNA recombination"/>
    <property type="evidence" value="ECO:0007669"/>
    <property type="project" value="InterPro"/>
</dbReference>
<dbReference type="InterPro" id="IPR012340">
    <property type="entry name" value="NA-bd_OB-fold"/>
</dbReference>
<dbReference type="Pfam" id="PF16900">
    <property type="entry name" value="REPA_OB_2"/>
    <property type="match status" value="1"/>
</dbReference>
<evidence type="ECO:0000256" key="1">
    <source>
        <dbReference type="ARBA" id="ARBA00004123"/>
    </source>
</evidence>
<dbReference type="SUPFAM" id="SSF50249">
    <property type="entry name" value="Nucleic acid-binding proteins"/>
    <property type="match status" value="5"/>
</dbReference>
<keyword evidence="4 9" id="KW-0479">Metal-binding</keyword>
<dbReference type="PhylomeDB" id="A0A1B0G0W1"/>
<evidence type="ECO:0000256" key="2">
    <source>
        <dbReference type="ARBA" id="ARBA00005690"/>
    </source>
</evidence>
<dbReference type="CDD" id="cd04474">
    <property type="entry name" value="RPA1_DBD_A"/>
    <property type="match status" value="1"/>
</dbReference>
<evidence type="ECO:0000256" key="4">
    <source>
        <dbReference type="ARBA" id="ARBA00022723"/>
    </source>
</evidence>
<evidence type="ECO:0000259" key="13">
    <source>
        <dbReference type="Pfam" id="PF16900"/>
    </source>
</evidence>
<accession>A0A1B0G0W1</accession>
<evidence type="ECO:0000256" key="9">
    <source>
        <dbReference type="RuleBase" id="RU364130"/>
    </source>
</evidence>
<keyword evidence="6 9" id="KW-0862">Zinc</keyword>
<protein>
    <recommendedName>
        <fullName evidence="9">Replication protein A subunit</fullName>
    </recommendedName>
</protein>
<dbReference type="GO" id="GO:0008270">
    <property type="term" value="F:zinc ion binding"/>
    <property type="evidence" value="ECO:0007669"/>
    <property type="project" value="UniProtKB-KW"/>
</dbReference>
<keyword evidence="8 9" id="KW-0539">Nucleus</keyword>
<dbReference type="GO" id="GO:0003677">
    <property type="term" value="F:DNA binding"/>
    <property type="evidence" value="ECO:0007669"/>
    <property type="project" value="UniProtKB-KW"/>
</dbReference>
<dbReference type="EMBL" id="CCAG010013892">
    <property type="status" value="NOT_ANNOTATED_CDS"/>
    <property type="molecule type" value="Genomic_DNA"/>
</dbReference>
<dbReference type="CDD" id="cd04476">
    <property type="entry name" value="RPA1_DBD_C"/>
    <property type="match status" value="1"/>
</dbReference>
<dbReference type="InterPro" id="IPR047192">
    <property type="entry name" value="Euk_RPA1_DBD_C"/>
</dbReference>
<dbReference type="InterPro" id="IPR013955">
    <property type="entry name" value="Rep_factor-A_C"/>
</dbReference>
<dbReference type="FunFam" id="2.40.50.140:FF:000041">
    <property type="entry name" value="Replication protein A subunit"/>
    <property type="match status" value="1"/>
</dbReference>
<keyword evidence="15" id="KW-1185">Reference proteome</keyword>
<dbReference type="VEuPathDB" id="VectorBase:GMOY006893"/>
<comment type="function">
    <text evidence="9">As part of the heterotrimeric replication protein A complex (RPA/RP-A), binds and stabilizes single-stranded DNA intermediates, that form during DNA replication or upon DNA stress. It prevents their reannealing and in parallel, recruits and activates different proteins and complexes involved in DNA metabolism. Thereby, it plays an essential role both in DNA replication and the cellular response to DNA damage.</text>
</comment>
<evidence type="ECO:0000256" key="6">
    <source>
        <dbReference type="ARBA" id="ARBA00022833"/>
    </source>
</evidence>
<dbReference type="PANTHER" id="PTHR47165:SF4">
    <property type="entry name" value="OS03G0429900 PROTEIN"/>
    <property type="match status" value="1"/>
</dbReference>
<keyword evidence="7 9" id="KW-0238">DNA-binding</keyword>
<evidence type="ECO:0000256" key="10">
    <source>
        <dbReference type="SAM" id="MobiDB-lite"/>
    </source>
</evidence>
<proteinExistence type="inferred from homology"/>
<dbReference type="FunFam" id="2.40.50.140:FF:000064">
    <property type="entry name" value="Replication protein A subunit"/>
    <property type="match status" value="1"/>
</dbReference>
<evidence type="ECO:0000256" key="3">
    <source>
        <dbReference type="ARBA" id="ARBA00022705"/>
    </source>
</evidence>